<keyword evidence="2" id="KW-0812">Transmembrane</keyword>
<feature type="compositionally biased region" description="Basic and acidic residues" evidence="1">
    <location>
        <begin position="369"/>
        <end position="382"/>
    </location>
</feature>
<keyword evidence="2" id="KW-0472">Membrane</keyword>
<dbReference type="Gene3D" id="2.40.50.90">
    <property type="match status" value="1"/>
</dbReference>
<dbReference type="Proteomes" id="UP000664578">
    <property type="component" value="Unassembled WGS sequence"/>
</dbReference>
<dbReference type="Pfam" id="PF05901">
    <property type="entry name" value="Excalibur"/>
    <property type="match status" value="1"/>
</dbReference>
<evidence type="ECO:0000256" key="1">
    <source>
        <dbReference type="SAM" id="MobiDB-lite"/>
    </source>
</evidence>
<keyword evidence="2" id="KW-1133">Transmembrane helix</keyword>
<dbReference type="InterPro" id="IPR035437">
    <property type="entry name" value="SNase_OB-fold_sf"/>
</dbReference>
<dbReference type="EMBL" id="JAEMWV010000002">
    <property type="protein sequence ID" value="MBN8251095.1"/>
    <property type="molecule type" value="Genomic_DNA"/>
</dbReference>
<dbReference type="SUPFAM" id="SSF50199">
    <property type="entry name" value="Staphylococcal nuclease"/>
    <property type="match status" value="1"/>
</dbReference>
<gene>
    <name evidence="4" type="ORF">JF537_05795</name>
</gene>
<accession>A0A8I1MES9</accession>
<feature type="transmembrane region" description="Helical" evidence="2">
    <location>
        <begin position="50"/>
        <end position="70"/>
    </location>
</feature>
<protein>
    <submittedName>
        <fullName evidence="4">Thermonuclease family protein</fullName>
    </submittedName>
</protein>
<dbReference type="PROSITE" id="PS50830">
    <property type="entry name" value="TNASE_3"/>
    <property type="match status" value="1"/>
</dbReference>
<dbReference type="AlphaFoldDB" id="A0A8I1MES9"/>
<feature type="domain" description="TNase-like" evidence="3">
    <location>
        <begin position="145"/>
        <end position="282"/>
    </location>
</feature>
<feature type="region of interest" description="Disordered" evidence="1">
    <location>
        <begin position="80"/>
        <end position="105"/>
    </location>
</feature>
<evidence type="ECO:0000256" key="2">
    <source>
        <dbReference type="SAM" id="Phobius"/>
    </source>
</evidence>
<feature type="compositionally biased region" description="Polar residues" evidence="1">
    <location>
        <begin position="81"/>
        <end position="98"/>
    </location>
</feature>
<dbReference type="SMART" id="SM00318">
    <property type="entry name" value="SNc"/>
    <property type="match status" value="1"/>
</dbReference>
<organism evidence="4 5">
    <name type="scientific">Priestia flexa</name>
    <dbReference type="NCBI Taxonomy" id="86664"/>
    <lineage>
        <taxon>Bacteria</taxon>
        <taxon>Bacillati</taxon>
        <taxon>Bacillota</taxon>
        <taxon>Bacilli</taxon>
        <taxon>Bacillales</taxon>
        <taxon>Bacillaceae</taxon>
        <taxon>Priestia</taxon>
    </lineage>
</organism>
<feature type="compositionally biased region" description="Low complexity" evidence="1">
    <location>
        <begin position="301"/>
        <end position="327"/>
    </location>
</feature>
<sequence>MKFLRVVLAILAVIFILLMAIITPVAWLGLLVLLFGLYQGAQKRKGKLTFSRPGFFVFAGLLITFIAAIMSPTAQVEKESQQVSGNNVEKTVDNSKNSAKQEEVVKAEEAKKQEEAAKAEEAKKQEEAAKAEEAKKQEELINSMNLEQVLVARVVDGDTLELNDGRKVRLIGVNTPESTTRTEEYGKEASKYTTEQLEGKKVWIQKDISETDRYSRYLRIVWTQVPKNDMAEEEIRNKMFNAQLVLNGYAEPSTYPPDVKYSQYFKDFAMEARDENKGLWAFGENGTTKGDLDPKETTSKSPSASERSNTSTSNNSESVGNNSSTSTINTEEVVEEQPAQSSTEFFQNCTELRKVYPSGVPSDHPAYAPKHDRDKDNWACES</sequence>
<evidence type="ECO:0000313" key="5">
    <source>
        <dbReference type="Proteomes" id="UP000664578"/>
    </source>
</evidence>
<comment type="caution">
    <text evidence="4">The sequence shown here is derived from an EMBL/GenBank/DDBJ whole genome shotgun (WGS) entry which is preliminary data.</text>
</comment>
<name>A0A8I1MES9_9BACI</name>
<reference evidence="4" key="1">
    <citation type="submission" date="2020-12" db="EMBL/GenBank/DDBJ databases">
        <title>PHA producing bacteria isolated from mangrove.</title>
        <authorList>
            <person name="Zheng W."/>
            <person name="Yu S."/>
            <person name="Huang Y."/>
        </authorList>
    </citation>
    <scope>NUCLEOTIDE SEQUENCE</scope>
    <source>
        <strain evidence="4">GN22-4</strain>
    </source>
</reference>
<evidence type="ECO:0000259" key="3">
    <source>
        <dbReference type="PROSITE" id="PS50830"/>
    </source>
</evidence>
<dbReference type="RefSeq" id="WP_206782302.1">
    <property type="nucleotide sequence ID" value="NZ_JAEMWV010000002.1"/>
</dbReference>
<feature type="compositionally biased region" description="Polar residues" evidence="1">
    <location>
        <begin position="338"/>
        <end position="350"/>
    </location>
</feature>
<dbReference type="Pfam" id="PF00565">
    <property type="entry name" value="SNase"/>
    <property type="match status" value="1"/>
</dbReference>
<proteinExistence type="predicted"/>
<feature type="transmembrane region" description="Helical" evidence="2">
    <location>
        <begin position="6"/>
        <end position="38"/>
    </location>
</feature>
<dbReference type="InterPro" id="IPR008613">
    <property type="entry name" value="Excalibur_Ca-bd_domain"/>
</dbReference>
<evidence type="ECO:0000313" key="4">
    <source>
        <dbReference type="EMBL" id="MBN8251095.1"/>
    </source>
</evidence>
<feature type="region of interest" description="Disordered" evidence="1">
    <location>
        <begin position="280"/>
        <end position="382"/>
    </location>
</feature>
<dbReference type="SMART" id="SM00894">
    <property type="entry name" value="Excalibur"/>
    <property type="match status" value="1"/>
</dbReference>
<dbReference type="InterPro" id="IPR016071">
    <property type="entry name" value="Staphylococal_nuclease_OB-fold"/>
</dbReference>